<evidence type="ECO:0000256" key="11">
    <source>
        <dbReference type="ARBA" id="ARBA00035120"/>
    </source>
</evidence>
<feature type="binding site" evidence="14">
    <location>
        <position position="70"/>
    </location>
    <ligand>
        <name>Na(+)</name>
        <dbReference type="ChEBI" id="CHEBI:29101"/>
        <note>structural</note>
    </ligand>
</feature>
<dbReference type="RefSeq" id="WP_380569295.1">
    <property type="nucleotide sequence ID" value="NZ_JBHMAH010000004.1"/>
</dbReference>
<evidence type="ECO:0000256" key="13">
    <source>
        <dbReference type="ARBA" id="ARBA00049940"/>
    </source>
</evidence>
<name>A0ABV5Z3P8_9STAP</name>
<evidence type="ECO:0000256" key="14">
    <source>
        <dbReference type="HAMAP-Rule" id="MF_00454"/>
    </source>
</evidence>
<evidence type="ECO:0000256" key="9">
    <source>
        <dbReference type="ARBA" id="ARBA00023136"/>
    </source>
</evidence>
<keyword evidence="10 14" id="KW-0407">Ion channel</keyword>
<evidence type="ECO:0000256" key="1">
    <source>
        <dbReference type="ARBA" id="ARBA00004651"/>
    </source>
</evidence>
<keyword evidence="6 14" id="KW-1133">Transmembrane helix</keyword>
<proteinExistence type="inferred from homology"/>
<dbReference type="Pfam" id="PF02537">
    <property type="entry name" value="CRCB"/>
    <property type="match status" value="1"/>
</dbReference>
<comment type="caution">
    <text evidence="15">The sequence shown here is derived from an EMBL/GenBank/DDBJ whole genome shotgun (WGS) entry which is preliminary data.</text>
</comment>
<gene>
    <name evidence="14" type="primary">fluC</name>
    <name evidence="14" type="synonym">crcB</name>
    <name evidence="15" type="ORF">ACFFLE_00860</name>
</gene>
<evidence type="ECO:0000256" key="2">
    <source>
        <dbReference type="ARBA" id="ARBA00022448"/>
    </source>
</evidence>
<dbReference type="EMBL" id="JBHMAH010000004">
    <property type="protein sequence ID" value="MFB9859657.1"/>
    <property type="molecule type" value="Genomic_DNA"/>
</dbReference>
<evidence type="ECO:0000256" key="7">
    <source>
        <dbReference type="ARBA" id="ARBA00023053"/>
    </source>
</evidence>
<comment type="function">
    <text evidence="13 14">Fluoride-specific ion channel. Important for reducing fluoride concentration in the cell, thus reducing its toxicity.</text>
</comment>
<keyword evidence="3 14" id="KW-1003">Cell membrane</keyword>
<feature type="binding site" evidence="14">
    <location>
        <position position="73"/>
    </location>
    <ligand>
        <name>Na(+)</name>
        <dbReference type="ChEBI" id="CHEBI:29101"/>
        <note>structural</note>
    </ligand>
</feature>
<dbReference type="HAMAP" id="MF_00454">
    <property type="entry name" value="FluC"/>
    <property type="match status" value="1"/>
</dbReference>
<keyword evidence="16" id="KW-1185">Reference proteome</keyword>
<reference evidence="15 16" key="1">
    <citation type="submission" date="2024-09" db="EMBL/GenBank/DDBJ databases">
        <authorList>
            <person name="Sun Q."/>
            <person name="Mori K."/>
        </authorList>
    </citation>
    <scope>NUCLEOTIDE SEQUENCE [LARGE SCALE GENOMIC DNA]</scope>
    <source>
        <strain evidence="15 16">JCM 12822</strain>
    </source>
</reference>
<keyword evidence="9 14" id="KW-0472">Membrane</keyword>
<evidence type="ECO:0000313" key="15">
    <source>
        <dbReference type="EMBL" id="MFB9859657.1"/>
    </source>
</evidence>
<comment type="caution">
    <text evidence="14">Lacks conserved residue(s) required for the propagation of feature annotation.</text>
</comment>
<evidence type="ECO:0000256" key="6">
    <source>
        <dbReference type="ARBA" id="ARBA00022989"/>
    </source>
</evidence>
<organism evidence="15 16">
    <name type="scientific">Salinicoccus siamensis</name>
    <dbReference type="NCBI Taxonomy" id="381830"/>
    <lineage>
        <taxon>Bacteria</taxon>
        <taxon>Bacillati</taxon>
        <taxon>Bacillota</taxon>
        <taxon>Bacilli</taxon>
        <taxon>Bacillales</taxon>
        <taxon>Staphylococcaceae</taxon>
        <taxon>Salinicoccus</taxon>
    </lineage>
</organism>
<evidence type="ECO:0000313" key="16">
    <source>
        <dbReference type="Proteomes" id="UP001589740"/>
    </source>
</evidence>
<comment type="similarity">
    <text evidence="11 14">Belongs to the fluoride channel Fluc/FEX (TC 1.A.43) family.</text>
</comment>
<evidence type="ECO:0000256" key="8">
    <source>
        <dbReference type="ARBA" id="ARBA00023065"/>
    </source>
</evidence>
<keyword evidence="5 14" id="KW-0479">Metal-binding</keyword>
<accession>A0ABV5Z3P8</accession>
<evidence type="ECO:0000256" key="12">
    <source>
        <dbReference type="ARBA" id="ARBA00035585"/>
    </source>
</evidence>
<keyword evidence="2 14" id="KW-0813">Transport</keyword>
<sequence>MIKIIFLGIGAALGASLRSYISTRPKLQSLAFPVGTLIINSVGSFLMGVVIMFLSIGSTLYLIMVTGFLGGFTTYSSFTLDQLKLYEQRRYKSFIAYSLLMFTVPFLALLLGLYVSSPS</sequence>
<feature type="transmembrane region" description="Helical" evidence="14">
    <location>
        <begin position="43"/>
        <end position="73"/>
    </location>
</feature>
<evidence type="ECO:0000256" key="5">
    <source>
        <dbReference type="ARBA" id="ARBA00022723"/>
    </source>
</evidence>
<evidence type="ECO:0000256" key="10">
    <source>
        <dbReference type="ARBA" id="ARBA00023303"/>
    </source>
</evidence>
<keyword evidence="7 14" id="KW-0915">Sodium</keyword>
<evidence type="ECO:0000256" key="3">
    <source>
        <dbReference type="ARBA" id="ARBA00022475"/>
    </source>
</evidence>
<comment type="subcellular location">
    <subcellularLocation>
        <location evidence="1 14">Cell membrane</location>
        <topology evidence="1 14">Multi-pass membrane protein</topology>
    </subcellularLocation>
</comment>
<keyword evidence="4 14" id="KW-0812">Transmembrane</keyword>
<dbReference type="InterPro" id="IPR003691">
    <property type="entry name" value="FluC"/>
</dbReference>
<evidence type="ECO:0000256" key="4">
    <source>
        <dbReference type="ARBA" id="ARBA00022692"/>
    </source>
</evidence>
<comment type="activity regulation">
    <text evidence="14">Na(+) is not transported, but it plays an essential structural role and its presence is essential for fluoride channel function.</text>
</comment>
<feature type="transmembrane region" description="Helical" evidence="14">
    <location>
        <begin position="94"/>
        <end position="115"/>
    </location>
</feature>
<dbReference type="PANTHER" id="PTHR28259">
    <property type="entry name" value="FLUORIDE EXPORT PROTEIN 1-RELATED"/>
    <property type="match status" value="1"/>
</dbReference>
<keyword evidence="8 14" id="KW-0406">Ion transport</keyword>
<protein>
    <recommendedName>
        <fullName evidence="14">Fluoride-specific ion channel FluC</fullName>
    </recommendedName>
</protein>
<dbReference type="PANTHER" id="PTHR28259:SF16">
    <property type="entry name" value="FLUORIDE-SPECIFIC ION CHANNEL FLUC 2"/>
    <property type="match status" value="1"/>
</dbReference>
<dbReference type="Proteomes" id="UP001589740">
    <property type="component" value="Unassembled WGS sequence"/>
</dbReference>
<comment type="catalytic activity">
    <reaction evidence="12">
        <text>fluoride(in) = fluoride(out)</text>
        <dbReference type="Rhea" id="RHEA:76159"/>
        <dbReference type="ChEBI" id="CHEBI:17051"/>
    </reaction>
    <physiologicalReaction direction="left-to-right" evidence="12">
        <dbReference type="Rhea" id="RHEA:76160"/>
    </physiologicalReaction>
</comment>